<evidence type="ECO:0000313" key="8">
    <source>
        <dbReference type="EMBL" id="NIY63415.1"/>
    </source>
</evidence>
<evidence type="ECO:0000256" key="2">
    <source>
        <dbReference type="ARBA" id="ARBA00023002"/>
    </source>
</evidence>
<dbReference type="PROSITE" id="PS00070">
    <property type="entry name" value="ALDEHYDE_DEHYDR_CYS"/>
    <property type="match status" value="1"/>
</dbReference>
<evidence type="ECO:0000256" key="6">
    <source>
        <dbReference type="RuleBase" id="RU003345"/>
    </source>
</evidence>
<name>A0A7X5X059_STRMQ</name>
<sequence length="488" mass="52264">MTDLFIGGQWTGAIDERTREIRCPADGSLVAVVDEGGGKDAAEAVAAARQAFDQGPWPRTPVGARGDLLLRVADLVERDKAGLARAESLDTGKRLAESELDLDGVVACFRYYGQLVRTEADRIVDTGTEHTVSRVIYEPVGVCALITPWNYPLLQTSWKVAPALAAGNTFVLKPSELTPSTAIALMRLLAEAGLPDGVANLVLGPGAEAGAPLTDNPDVDLVSFTGGLRTGRRIMAAAAGTVKRTSLELGGKNPNIVFADADFDTAVDHALTAVFLHSGQVCSAGARLLVEEPVHDAFVEEVVRRARRIRLGGPFDKRAQTGPLISAAHRAKVEAYVATGLAEGARLRCGGARPDDPALDDGYYFLPTVLDRCHSGMSVLADESFGPVLTVERFAGEDEAVRLANDTVYGLAGAVWSGDEGRAERVASRLRLGTVWINDYHPYLPQAEWGGFKQSGTGRELGPSGLAEYRETKHIWRNTRPRPQGWFA</sequence>
<dbReference type="Proteomes" id="UP000536624">
    <property type="component" value="Unassembled WGS sequence"/>
</dbReference>
<dbReference type="PANTHER" id="PTHR43860">
    <property type="entry name" value="BETAINE ALDEHYDE DEHYDROGENASE"/>
    <property type="match status" value="1"/>
</dbReference>
<proteinExistence type="inferred from homology"/>
<keyword evidence="2 6" id="KW-0560">Oxidoreductase</keyword>
<dbReference type="InterPro" id="IPR016160">
    <property type="entry name" value="Ald_DH_CS_CYS"/>
</dbReference>
<dbReference type="FunFam" id="3.40.605.10:FF:000007">
    <property type="entry name" value="NAD/NADP-dependent betaine aldehyde dehydrogenase"/>
    <property type="match status" value="1"/>
</dbReference>
<gene>
    <name evidence="8" type="ORF">SMALB_1346</name>
</gene>
<organism evidence="8 9">
    <name type="scientific">Streptomyces malaysiensis</name>
    <dbReference type="NCBI Taxonomy" id="92644"/>
    <lineage>
        <taxon>Bacteria</taxon>
        <taxon>Bacillati</taxon>
        <taxon>Actinomycetota</taxon>
        <taxon>Actinomycetes</taxon>
        <taxon>Kitasatosporales</taxon>
        <taxon>Streptomycetaceae</taxon>
        <taxon>Streptomyces</taxon>
        <taxon>Streptomyces violaceusniger group</taxon>
    </lineage>
</organism>
<accession>A0A7X5X059</accession>
<evidence type="ECO:0000256" key="3">
    <source>
        <dbReference type="ARBA" id="ARBA00023027"/>
    </source>
</evidence>
<evidence type="ECO:0000313" key="9">
    <source>
        <dbReference type="Proteomes" id="UP000536624"/>
    </source>
</evidence>
<dbReference type="AlphaFoldDB" id="A0A7X5X059"/>
<dbReference type="InterPro" id="IPR015590">
    <property type="entry name" value="Aldehyde_DH_dom"/>
</dbReference>
<keyword evidence="3" id="KW-0520">NAD</keyword>
<dbReference type="InterPro" id="IPR016161">
    <property type="entry name" value="Ald_DH/histidinol_DH"/>
</dbReference>
<evidence type="ECO:0000256" key="4">
    <source>
        <dbReference type="ARBA" id="ARBA00037921"/>
    </source>
</evidence>
<comment type="caution">
    <text evidence="8">The sequence shown here is derived from an EMBL/GenBank/DDBJ whole genome shotgun (WGS) entry which is preliminary data.</text>
</comment>
<dbReference type="PROSITE" id="PS00687">
    <property type="entry name" value="ALDEHYDE_DEHYDR_GLU"/>
    <property type="match status" value="1"/>
</dbReference>
<evidence type="ECO:0000256" key="1">
    <source>
        <dbReference type="ARBA" id="ARBA00009986"/>
    </source>
</evidence>
<dbReference type="EMBL" id="JAALLH010000001">
    <property type="protein sequence ID" value="NIY63415.1"/>
    <property type="molecule type" value="Genomic_DNA"/>
</dbReference>
<dbReference type="GO" id="GO:0016620">
    <property type="term" value="F:oxidoreductase activity, acting on the aldehyde or oxo group of donors, NAD or NADP as acceptor"/>
    <property type="evidence" value="ECO:0007669"/>
    <property type="project" value="InterPro"/>
</dbReference>
<comment type="similarity">
    <text evidence="1 6">Belongs to the aldehyde dehydrogenase family.</text>
</comment>
<dbReference type="Pfam" id="PF00171">
    <property type="entry name" value="Aldedh"/>
    <property type="match status" value="1"/>
</dbReference>
<dbReference type="PANTHER" id="PTHR43860:SF2">
    <property type="entry name" value="BETAINE ALDEHYDE DEHYDROGENASE-RELATED"/>
    <property type="match status" value="1"/>
</dbReference>
<feature type="active site" evidence="5">
    <location>
        <position position="248"/>
    </location>
</feature>
<comment type="pathway">
    <text evidence="4">Amine and polyamine biosynthesis; betaine biosynthesis via choline pathway; betaine from betaine aldehyde: step 1/1.</text>
</comment>
<protein>
    <submittedName>
        <fullName evidence="8">Glycine betaine aldehyde dehydrogenase</fullName>
    </submittedName>
</protein>
<dbReference type="FunFam" id="3.40.309.10:FF:000012">
    <property type="entry name" value="Betaine aldehyde dehydrogenase"/>
    <property type="match status" value="1"/>
</dbReference>
<evidence type="ECO:0000259" key="7">
    <source>
        <dbReference type="Pfam" id="PF00171"/>
    </source>
</evidence>
<dbReference type="RefSeq" id="WP_093700160.1">
    <property type="nucleotide sequence ID" value="NZ_JAALLH010000001.1"/>
</dbReference>
<dbReference type="InterPro" id="IPR029510">
    <property type="entry name" value="Ald_DH_CS_GLU"/>
</dbReference>
<evidence type="ECO:0000256" key="5">
    <source>
        <dbReference type="PROSITE-ProRule" id="PRU10007"/>
    </source>
</evidence>
<dbReference type="Gene3D" id="3.40.605.10">
    <property type="entry name" value="Aldehyde Dehydrogenase, Chain A, domain 1"/>
    <property type="match status" value="1"/>
</dbReference>
<reference evidence="8 9" key="1">
    <citation type="submission" date="2020-02" db="EMBL/GenBank/DDBJ databases">
        <title>Streptomyces malaysiensis DSM14702 (JHCC583434, PFL_A843) Genome sequencing and assembly.</title>
        <authorList>
            <person name="Samborskyy M."/>
        </authorList>
    </citation>
    <scope>NUCLEOTIDE SEQUENCE [LARGE SCALE GENOMIC DNA]</scope>
    <source>
        <strain evidence="8 9">DSM 14702</strain>
    </source>
</reference>
<dbReference type="InterPro" id="IPR016162">
    <property type="entry name" value="Ald_DH_N"/>
</dbReference>
<dbReference type="SUPFAM" id="SSF53720">
    <property type="entry name" value="ALDH-like"/>
    <property type="match status" value="1"/>
</dbReference>
<dbReference type="InterPro" id="IPR016163">
    <property type="entry name" value="Ald_DH_C"/>
</dbReference>
<dbReference type="Gene3D" id="3.40.309.10">
    <property type="entry name" value="Aldehyde Dehydrogenase, Chain A, domain 2"/>
    <property type="match status" value="1"/>
</dbReference>
<feature type="domain" description="Aldehyde dehydrogenase" evidence="7">
    <location>
        <begin position="15"/>
        <end position="475"/>
    </location>
</feature>